<name>A0A7C9W1E3_9PSEU</name>
<evidence type="ECO:0000313" key="7">
    <source>
        <dbReference type="Proteomes" id="UP000481360"/>
    </source>
</evidence>
<dbReference type="SUPFAM" id="SSF88946">
    <property type="entry name" value="Sigma2 domain of RNA polymerase sigma factors"/>
    <property type="match status" value="1"/>
</dbReference>
<dbReference type="Gene3D" id="1.10.10.10">
    <property type="entry name" value="Winged helix-like DNA-binding domain superfamily/Winged helix DNA-binding domain"/>
    <property type="match status" value="1"/>
</dbReference>
<keyword evidence="7" id="KW-1185">Reference proteome</keyword>
<evidence type="ECO:0000256" key="2">
    <source>
        <dbReference type="ARBA" id="ARBA00023082"/>
    </source>
</evidence>
<keyword evidence="1" id="KW-0805">Transcription regulation</keyword>
<keyword evidence="2" id="KW-0731">Sigma factor</keyword>
<dbReference type="InterPro" id="IPR039425">
    <property type="entry name" value="RNA_pol_sigma-70-like"/>
</dbReference>
<organism evidence="6 7">
    <name type="scientific">Lentzea alba</name>
    <dbReference type="NCBI Taxonomy" id="2714351"/>
    <lineage>
        <taxon>Bacteria</taxon>
        <taxon>Bacillati</taxon>
        <taxon>Actinomycetota</taxon>
        <taxon>Actinomycetes</taxon>
        <taxon>Pseudonocardiales</taxon>
        <taxon>Pseudonocardiaceae</taxon>
        <taxon>Lentzea</taxon>
    </lineage>
</organism>
<keyword evidence="3" id="KW-0238">DNA-binding</keyword>
<dbReference type="InterPro" id="IPR036388">
    <property type="entry name" value="WH-like_DNA-bd_sf"/>
</dbReference>
<dbReference type="Gene3D" id="1.10.1740.10">
    <property type="match status" value="1"/>
</dbReference>
<evidence type="ECO:0000313" key="6">
    <source>
        <dbReference type="EMBL" id="NGY63801.1"/>
    </source>
</evidence>
<protein>
    <submittedName>
        <fullName evidence="6">Sigma-70 family RNA polymerase sigma factor</fullName>
    </submittedName>
</protein>
<comment type="caution">
    <text evidence="6">The sequence shown here is derived from an EMBL/GenBank/DDBJ whole genome shotgun (WGS) entry which is preliminary data.</text>
</comment>
<evidence type="ECO:0000256" key="1">
    <source>
        <dbReference type="ARBA" id="ARBA00023015"/>
    </source>
</evidence>
<dbReference type="EMBL" id="JAAMPJ010000011">
    <property type="protein sequence ID" value="NGY63801.1"/>
    <property type="molecule type" value="Genomic_DNA"/>
</dbReference>
<reference evidence="6 7" key="1">
    <citation type="submission" date="2020-03" db="EMBL/GenBank/DDBJ databases">
        <title>Isolation and identification of active actinomycetes.</title>
        <authorList>
            <person name="Sun X."/>
        </authorList>
    </citation>
    <scope>NUCLEOTIDE SEQUENCE [LARGE SCALE GENOMIC DNA]</scope>
    <source>
        <strain evidence="6 7">NEAU-D13</strain>
    </source>
</reference>
<evidence type="ECO:0000256" key="4">
    <source>
        <dbReference type="ARBA" id="ARBA00023163"/>
    </source>
</evidence>
<dbReference type="InterPro" id="IPR013325">
    <property type="entry name" value="RNA_pol_sigma_r2"/>
</dbReference>
<feature type="domain" description="RNA polymerase sigma-70 region 2" evidence="5">
    <location>
        <begin position="26"/>
        <end position="93"/>
    </location>
</feature>
<dbReference type="AlphaFoldDB" id="A0A7C9W1E3"/>
<dbReference type="Pfam" id="PF04542">
    <property type="entry name" value="Sigma70_r2"/>
    <property type="match status" value="1"/>
</dbReference>
<dbReference type="GO" id="GO:0006352">
    <property type="term" value="P:DNA-templated transcription initiation"/>
    <property type="evidence" value="ECO:0007669"/>
    <property type="project" value="InterPro"/>
</dbReference>
<dbReference type="InterPro" id="IPR007627">
    <property type="entry name" value="RNA_pol_sigma70_r2"/>
</dbReference>
<proteinExistence type="predicted"/>
<evidence type="ECO:0000259" key="5">
    <source>
        <dbReference type="Pfam" id="PF04542"/>
    </source>
</evidence>
<dbReference type="PANTHER" id="PTHR43133:SF8">
    <property type="entry name" value="RNA POLYMERASE SIGMA FACTOR HI_1459-RELATED"/>
    <property type="match status" value="1"/>
</dbReference>
<dbReference type="InterPro" id="IPR014284">
    <property type="entry name" value="RNA_pol_sigma-70_dom"/>
</dbReference>
<dbReference type="NCBIfam" id="TIGR02937">
    <property type="entry name" value="sigma70-ECF"/>
    <property type="match status" value="1"/>
</dbReference>
<dbReference type="GO" id="GO:0016987">
    <property type="term" value="F:sigma factor activity"/>
    <property type="evidence" value="ECO:0007669"/>
    <property type="project" value="UniProtKB-KW"/>
</dbReference>
<dbReference type="Proteomes" id="UP000481360">
    <property type="component" value="Unassembled WGS sequence"/>
</dbReference>
<dbReference type="PANTHER" id="PTHR43133">
    <property type="entry name" value="RNA POLYMERASE ECF-TYPE SIGMA FACTO"/>
    <property type="match status" value="1"/>
</dbReference>
<accession>A0A7C9W1E3</accession>
<evidence type="ECO:0000256" key="3">
    <source>
        <dbReference type="ARBA" id="ARBA00023125"/>
    </source>
</evidence>
<sequence length="211" mass="23338">MTSASPIAALVSAAAEGDQSAWNEIVDRYTPLVVSVIYKHRLRPADASDVNQTLWLRLVEQIGRLREPEALPGWIMTTTRNECLRVLRVQQRTHLYDPLSESDALESEQMDADVESDLLAVERRQALRDGFAELTDQCKRLLTKLMTDPPPSYQVVSEELAMPVGSIGPTRIRCLEKLRKTPAISTFLGSAKKGLAQQTRGGVLGAARLGQ</sequence>
<gene>
    <name evidence="6" type="ORF">G7043_33270</name>
</gene>
<keyword evidence="4" id="KW-0804">Transcription</keyword>
<dbReference type="GO" id="GO:0003677">
    <property type="term" value="F:DNA binding"/>
    <property type="evidence" value="ECO:0007669"/>
    <property type="project" value="UniProtKB-KW"/>
</dbReference>
<dbReference type="RefSeq" id="WP_166052569.1">
    <property type="nucleotide sequence ID" value="NZ_JAAMPJ010000011.1"/>
</dbReference>